<accession>A0A9X0W792</accession>
<protein>
    <submittedName>
        <fullName evidence="1">Uncharacterized protein</fullName>
    </submittedName>
</protein>
<evidence type="ECO:0000313" key="1">
    <source>
        <dbReference type="EMBL" id="MBK1617568.1"/>
    </source>
</evidence>
<name>A0A9X0W792_9GAMM</name>
<dbReference type="AlphaFoldDB" id="A0A9X0W792"/>
<reference evidence="1 2" key="1">
    <citation type="journal article" date="2020" name="Microorganisms">
        <title>Osmotic Adaptation and Compatible Solute Biosynthesis of Phototrophic Bacteria as Revealed from Genome Analyses.</title>
        <authorList>
            <person name="Imhoff J.F."/>
            <person name="Rahn T."/>
            <person name="Kunzel S."/>
            <person name="Keller A."/>
            <person name="Neulinger S.C."/>
        </authorList>
    </citation>
    <scope>NUCLEOTIDE SEQUENCE [LARGE SCALE GENOMIC DNA]</scope>
    <source>
        <strain evidence="1 2">DSM 25653</strain>
    </source>
</reference>
<gene>
    <name evidence="1" type="ORF">CKO42_03685</name>
</gene>
<dbReference type="Proteomes" id="UP001138768">
    <property type="component" value="Unassembled WGS sequence"/>
</dbReference>
<dbReference type="EMBL" id="NRRY01000003">
    <property type="protein sequence ID" value="MBK1617568.1"/>
    <property type="molecule type" value="Genomic_DNA"/>
</dbReference>
<proteinExistence type="predicted"/>
<keyword evidence="2" id="KW-1185">Reference proteome</keyword>
<sequence length="82" mass="8775">MVSRGCRLASDLAAQPDRLALAQRFGSAWLSKKSALLALIAERQQPSNGHGPATRHLPDSARMTILRGLPDASREPGVEMIG</sequence>
<organism evidence="1 2">
    <name type="scientific">Lamprobacter modestohalophilus</name>
    <dbReference type="NCBI Taxonomy" id="1064514"/>
    <lineage>
        <taxon>Bacteria</taxon>
        <taxon>Pseudomonadati</taxon>
        <taxon>Pseudomonadota</taxon>
        <taxon>Gammaproteobacteria</taxon>
        <taxon>Chromatiales</taxon>
        <taxon>Chromatiaceae</taxon>
        <taxon>Lamprobacter</taxon>
    </lineage>
</organism>
<evidence type="ECO:0000313" key="2">
    <source>
        <dbReference type="Proteomes" id="UP001138768"/>
    </source>
</evidence>
<comment type="caution">
    <text evidence="1">The sequence shown here is derived from an EMBL/GenBank/DDBJ whole genome shotgun (WGS) entry which is preliminary data.</text>
</comment>